<dbReference type="CDD" id="cd21124">
    <property type="entry name" value="SPASM_CteB-like"/>
    <property type="match status" value="1"/>
</dbReference>
<evidence type="ECO:0000256" key="6">
    <source>
        <dbReference type="ARBA" id="ARBA00023014"/>
    </source>
</evidence>
<dbReference type="CDD" id="cd01335">
    <property type="entry name" value="Radical_SAM"/>
    <property type="match status" value="1"/>
</dbReference>
<keyword evidence="2" id="KW-0004">4Fe-4S</keyword>
<feature type="domain" description="Radical SAM core" evidence="7">
    <location>
        <begin position="96"/>
        <end position="322"/>
    </location>
</feature>
<dbReference type="InterPro" id="IPR007197">
    <property type="entry name" value="rSAM"/>
</dbReference>
<dbReference type="InterPro" id="IPR047602">
    <property type="entry name" value="SPASM_CteB-like"/>
</dbReference>
<keyword evidence="3" id="KW-0949">S-adenosyl-L-methionine</keyword>
<accession>D9ZE97</accession>
<dbReference type="SFLD" id="SFLDG01067">
    <property type="entry name" value="SPASM/twitch_domain_containing"/>
    <property type="match status" value="1"/>
</dbReference>
<dbReference type="SFLD" id="SFLDS00029">
    <property type="entry name" value="Radical_SAM"/>
    <property type="match status" value="1"/>
</dbReference>
<evidence type="ECO:0000256" key="3">
    <source>
        <dbReference type="ARBA" id="ARBA00022691"/>
    </source>
</evidence>
<dbReference type="InterPro" id="IPR058240">
    <property type="entry name" value="rSAM_sf"/>
</dbReference>
<dbReference type="GO" id="GO:0051539">
    <property type="term" value="F:4 iron, 4 sulfur cluster binding"/>
    <property type="evidence" value="ECO:0007669"/>
    <property type="project" value="UniProtKB-KW"/>
</dbReference>
<protein>
    <recommendedName>
        <fullName evidence="7">Radical SAM core domain-containing protein</fullName>
    </recommendedName>
</protein>
<dbReference type="PROSITE" id="PS51918">
    <property type="entry name" value="RADICAL_SAM"/>
    <property type="match status" value="1"/>
</dbReference>
<organism evidence="8">
    <name type="scientific">uncultured organism</name>
    <dbReference type="NCBI Taxonomy" id="155900"/>
    <lineage>
        <taxon>unclassified sequences</taxon>
        <taxon>environmental samples</taxon>
    </lineage>
</organism>
<evidence type="ECO:0000256" key="4">
    <source>
        <dbReference type="ARBA" id="ARBA00022723"/>
    </source>
</evidence>
<dbReference type="SFLD" id="SFLDG01384">
    <property type="entry name" value="thioether_bond_formation_requi"/>
    <property type="match status" value="1"/>
</dbReference>
<sequence>MIHQYKLSGYNIVLDVYSGSVHAVDDVAYDAIALIDQGLTREAATAQLEQKYRDRADVTPADINDCFDDIEELTAAGQLFAPDAYADHAFDFKNRSNVVKALCLHVAHTCNLNCSYCFAAQGKFHGEAGLMSFETGKRALDFLIEHSGTRRNLEVDFFGGEPLMNFEVCKQLVAYARSIEKEHNKNFRFTMTTNGIGITDEVIDWCNKECHNVVLSLDGRKEVNDRFRVDLAGNGSYDRIVPKFQKLVKARGGQGYYMRGTFTHHNVDFTKDLFHMADDLGFTELSMEPVVAAPDSPEALTEEDLPKLFDQYELLANDMLRRQKAGKPITFYHYILDLKHGPCIYKRISGCGSGTEYMAVTPWGDLYPCHQFVGDPNYKLGNVWDGVTNTALRDEFKLCNVYARPDCKDCWARLYCAGGCAANALHATGDIHGTYEYGCKVFRKRMECALMMQVAQRLDPELAKNAVKFESDCDGCGATESSAACGGCSETEEAQRSQKTSL</sequence>
<evidence type="ECO:0000256" key="2">
    <source>
        <dbReference type="ARBA" id="ARBA00022485"/>
    </source>
</evidence>
<keyword evidence="6" id="KW-0411">Iron-sulfur</keyword>
<keyword evidence="4" id="KW-0479">Metal-binding</keyword>
<dbReference type="Gene3D" id="3.20.20.70">
    <property type="entry name" value="Aldolase class I"/>
    <property type="match status" value="1"/>
</dbReference>
<name>D9ZE97_9ZZZZ</name>
<dbReference type="PANTHER" id="PTHR43273">
    <property type="entry name" value="ANAEROBIC SULFATASE-MATURATING ENZYME HOMOLOG ASLB-RELATED"/>
    <property type="match status" value="1"/>
</dbReference>
<dbReference type="PANTHER" id="PTHR43273:SF8">
    <property type="entry name" value="RADICAL SAM DOMAIN PROTEIN"/>
    <property type="match status" value="1"/>
</dbReference>
<dbReference type="InterPro" id="IPR024025">
    <property type="entry name" value="SCIFF_rSAM_maturase"/>
</dbReference>
<dbReference type="GO" id="GO:0046872">
    <property type="term" value="F:metal ion binding"/>
    <property type="evidence" value="ECO:0007669"/>
    <property type="project" value="UniProtKB-KW"/>
</dbReference>
<evidence type="ECO:0000256" key="1">
    <source>
        <dbReference type="ARBA" id="ARBA00001966"/>
    </source>
</evidence>
<dbReference type="InterPro" id="IPR000385">
    <property type="entry name" value="MoaA_NifB_PqqE_Fe-S-bd_CS"/>
</dbReference>
<dbReference type="InterPro" id="IPR013785">
    <property type="entry name" value="Aldolase_TIM"/>
</dbReference>
<proteinExistence type="predicted"/>
<dbReference type="AlphaFoldDB" id="D9ZE97"/>
<dbReference type="InterPro" id="IPR023867">
    <property type="entry name" value="Sulphatase_maturase_rSAM"/>
</dbReference>
<dbReference type="SFLD" id="SFLDG01386">
    <property type="entry name" value="main_SPASM_domain-containing"/>
    <property type="match status" value="1"/>
</dbReference>
<evidence type="ECO:0000256" key="5">
    <source>
        <dbReference type="ARBA" id="ARBA00023004"/>
    </source>
</evidence>
<reference evidence="8" key="1">
    <citation type="journal article" date="2010" name="Genome Res.">
        <title>Functional metagenomics to mine the human gut microbiome for dietary fiber catabolic enzymes.</title>
        <authorList>
            <person name="Tasse L."/>
            <person name="Bercovici J."/>
            <person name="Pizzut-Serin S."/>
            <person name="Robe P."/>
            <person name="Tap J."/>
            <person name="Klopp C."/>
            <person name="Cantarel B.L."/>
            <person name="Coutinho P.M."/>
            <person name="Henrissat B."/>
            <person name="Leclerc M."/>
            <person name="Dore J."/>
            <person name="Monsan P."/>
            <person name="Remaud-Simeon M."/>
            <person name="Potocki-Veronese G."/>
        </authorList>
    </citation>
    <scope>NUCLEOTIDE SEQUENCE</scope>
</reference>
<dbReference type="InterPro" id="IPR023885">
    <property type="entry name" value="4Fe4S-binding_SPASM_dom"/>
</dbReference>
<evidence type="ECO:0000313" key="8">
    <source>
        <dbReference type="EMBL" id="ADD61651.1"/>
    </source>
</evidence>
<dbReference type="Pfam" id="PF04055">
    <property type="entry name" value="Radical_SAM"/>
    <property type="match status" value="1"/>
</dbReference>
<keyword evidence="5" id="KW-0408">Iron</keyword>
<dbReference type="NCBIfam" id="TIGR04085">
    <property type="entry name" value="rSAM_more_4Fe4S"/>
    <property type="match status" value="1"/>
</dbReference>
<dbReference type="EMBL" id="GU942938">
    <property type="protein sequence ID" value="ADD61651.1"/>
    <property type="molecule type" value="Genomic_DNA"/>
</dbReference>
<dbReference type="SUPFAM" id="SSF102114">
    <property type="entry name" value="Radical SAM enzymes"/>
    <property type="match status" value="1"/>
</dbReference>
<dbReference type="PROSITE" id="PS01305">
    <property type="entry name" value="MOAA_NIFB_PQQE"/>
    <property type="match status" value="1"/>
</dbReference>
<evidence type="ECO:0000259" key="7">
    <source>
        <dbReference type="PROSITE" id="PS51918"/>
    </source>
</evidence>
<dbReference type="GO" id="GO:0016491">
    <property type="term" value="F:oxidoreductase activity"/>
    <property type="evidence" value="ECO:0007669"/>
    <property type="project" value="InterPro"/>
</dbReference>
<comment type="cofactor">
    <cofactor evidence="1">
        <name>[4Fe-4S] cluster</name>
        <dbReference type="ChEBI" id="CHEBI:49883"/>
    </cofactor>
</comment>
<dbReference type="NCBIfam" id="TIGR03974">
    <property type="entry name" value="rSAM_six_Cys"/>
    <property type="match status" value="1"/>
</dbReference>